<dbReference type="InterPro" id="IPR013096">
    <property type="entry name" value="Cupin_2"/>
</dbReference>
<organism evidence="3 4">
    <name type="scientific">Plenodomus tracheiphilus IPT5</name>
    <dbReference type="NCBI Taxonomy" id="1408161"/>
    <lineage>
        <taxon>Eukaryota</taxon>
        <taxon>Fungi</taxon>
        <taxon>Dikarya</taxon>
        <taxon>Ascomycota</taxon>
        <taxon>Pezizomycotina</taxon>
        <taxon>Dothideomycetes</taxon>
        <taxon>Pleosporomycetidae</taxon>
        <taxon>Pleosporales</taxon>
        <taxon>Pleosporineae</taxon>
        <taxon>Leptosphaeriaceae</taxon>
        <taxon>Plenodomus</taxon>
    </lineage>
</organism>
<dbReference type="OrthoDB" id="445803at2759"/>
<dbReference type="Pfam" id="PF07883">
    <property type="entry name" value="Cupin_2"/>
    <property type="match status" value="1"/>
</dbReference>
<dbReference type="AlphaFoldDB" id="A0A6A7AV71"/>
<dbReference type="EMBL" id="MU006339">
    <property type="protein sequence ID" value="KAF2846028.1"/>
    <property type="molecule type" value="Genomic_DNA"/>
</dbReference>
<proteinExistence type="predicted"/>
<keyword evidence="1" id="KW-0479">Metal-binding</keyword>
<dbReference type="GO" id="GO:0046872">
    <property type="term" value="F:metal ion binding"/>
    <property type="evidence" value="ECO:0007669"/>
    <property type="project" value="UniProtKB-KW"/>
</dbReference>
<sequence>MTSKRPINPVILHRCTIAKLPLETFDSQTAGGNVHWRTLLSAPQTDTDTFTVGVATCPAGSNARCPASPDTDAGHLRAHRHAHAELYYITSGTGVVTIDGVETVIRKGSVVFIPGDAEHGVKNTGQEKLEWLYVFAADGFGDIVYRFRGGGEKAKL</sequence>
<evidence type="ECO:0000259" key="2">
    <source>
        <dbReference type="Pfam" id="PF07883"/>
    </source>
</evidence>
<dbReference type="InterPro" id="IPR051610">
    <property type="entry name" value="GPI/OXD"/>
</dbReference>
<name>A0A6A7AV71_9PLEO</name>
<protein>
    <submittedName>
        <fullName evidence="3">RmlC-like cupin</fullName>
    </submittedName>
</protein>
<gene>
    <name evidence="3" type="ORF">T440DRAFT_472184</name>
</gene>
<dbReference type="SUPFAM" id="SSF51182">
    <property type="entry name" value="RmlC-like cupins"/>
    <property type="match status" value="1"/>
</dbReference>
<dbReference type="InterPro" id="IPR014710">
    <property type="entry name" value="RmlC-like_jellyroll"/>
</dbReference>
<reference evidence="3" key="1">
    <citation type="submission" date="2020-01" db="EMBL/GenBank/DDBJ databases">
        <authorList>
            <consortium name="DOE Joint Genome Institute"/>
            <person name="Haridas S."/>
            <person name="Albert R."/>
            <person name="Binder M."/>
            <person name="Bloem J."/>
            <person name="Labutti K."/>
            <person name="Salamov A."/>
            <person name="Andreopoulos B."/>
            <person name="Baker S.E."/>
            <person name="Barry K."/>
            <person name="Bills G."/>
            <person name="Bluhm B.H."/>
            <person name="Cannon C."/>
            <person name="Castanera R."/>
            <person name="Culley D.E."/>
            <person name="Daum C."/>
            <person name="Ezra D."/>
            <person name="Gonzalez J.B."/>
            <person name="Henrissat B."/>
            <person name="Kuo A."/>
            <person name="Liang C."/>
            <person name="Lipzen A."/>
            <person name="Lutzoni F."/>
            <person name="Magnuson J."/>
            <person name="Mondo S."/>
            <person name="Nolan M."/>
            <person name="Ohm R."/>
            <person name="Pangilinan J."/>
            <person name="Park H.-J."/>
            <person name="Ramirez L."/>
            <person name="Alfaro M."/>
            <person name="Sun H."/>
            <person name="Tritt A."/>
            <person name="Yoshinaga Y."/>
            <person name="Zwiers L.-H."/>
            <person name="Turgeon B.G."/>
            <person name="Goodwin S.B."/>
            <person name="Spatafora J.W."/>
            <person name="Crous P.W."/>
            <person name="Grigoriev I.V."/>
        </authorList>
    </citation>
    <scope>NUCLEOTIDE SEQUENCE</scope>
    <source>
        <strain evidence="3">IPT5</strain>
    </source>
</reference>
<dbReference type="InterPro" id="IPR011051">
    <property type="entry name" value="RmlC_Cupin_sf"/>
</dbReference>
<keyword evidence="4" id="KW-1185">Reference proteome</keyword>
<evidence type="ECO:0000256" key="1">
    <source>
        <dbReference type="ARBA" id="ARBA00022723"/>
    </source>
</evidence>
<evidence type="ECO:0000313" key="4">
    <source>
        <dbReference type="Proteomes" id="UP000799423"/>
    </source>
</evidence>
<feature type="domain" description="Cupin type-2" evidence="2">
    <location>
        <begin position="77"/>
        <end position="135"/>
    </location>
</feature>
<dbReference type="PANTHER" id="PTHR35848">
    <property type="entry name" value="OXALATE-BINDING PROTEIN"/>
    <property type="match status" value="1"/>
</dbReference>
<dbReference type="PANTHER" id="PTHR35848:SF6">
    <property type="entry name" value="CUPIN TYPE-2 DOMAIN-CONTAINING PROTEIN"/>
    <property type="match status" value="1"/>
</dbReference>
<accession>A0A6A7AV71</accession>
<dbReference type="Gene3D" id="2.60.120.10">
    <property type="entry name" value="Jelly Rolls"/>
    <property type="match status" value="1"/>
</dbReference>
<evidence type="ECO:0000313" key="3">
    <source>
        <dbReference type="EMBL" id="KAF2846028.1"/>
    </source>
</evidence>
<dbReference type="Proteomes" id="UP000799423">
    <property type="component" value="Unassembled WGS sequence"/>
</dbReference>